<dbReference type="EMBL" id="BSNT01000058">
    <property type="protein sequence ID" value="GLQ59848.1"/>
    <property type="molecule type" value="Genomic_DNA"/>
</dbReference>
<comment type="caution">
    <text evidence="1">The sequence shown here is derived from an EMBL/GenBank/DDBJ whole genome shotgun (WGS) entry which is preliminary data.</text>
</comment>
<accession>A0ABQ5WI39</accession>
<evidence type="ECO:0000313" key="2">
    <source>
        <dbReference type="Proteomes" id="UP001156613"/>
    </source>
</evidence>
<organism evidence="1 2">
    <name type="scientific">Gluconobacter japonicus</name>
    <dbReference type="NCBI Taxonomy" id="376620"/>
    <lineage>
        <taxon>Bacteria</taxon>
        <taxon>Pseudomonadati</taxon>
        <taxon>Pseudomonadota</taxon>
        <taxon>Alphaproteobacteria</taxon>
        <taxon>Acetobacterales</taxon>
        <taxon>Acetobacteraceae</taxon>
        <taxon>Gluconobacter</taxon>
    </lineage>
</organism>
<protein>
    <submittedName>
        <fullName evidence="1">Uncharacterized protein</fullName>
    </submittedName>
</protein>
<sequence>MALVNAALAWERDAFESDSPISGADLVDWFARWRLSVQAAVSGAPDPFFSARIEEPEA</sequence>
<keyword evidence="2" id="KW-1185">Reference proteome</keyword>
<proteinExistence type="predicted"/>
<dbReference type="Proteomes" id="UP001156613">
    <property type="component" value="Unassembled WGS sequence"/>
</dbReference>
<reference evidence="2" key="1">
    <citation type="journal article" date="2019" name="Int. J. Syst. Evol. Microbiol.">
        <title>The Global Catalogue of Microorganisms (GCM) 10K type strain sequencing project: providing services to taxonomists for standard genome sequencing and annotation.</title>
        <authorList>
            <consortium name="The Broad Institute Genomics Platform"/>
            <consortium name="The Broad Institute Genome Sequencing Center for Infectious Disease"/>
            <person name="Wu L."/>
            <person name="Ma J."/>
        </authorList>
    </citation>
    <scope>NUCLEOTIDE SEQUENCE [LARGE SCALE GENOMIC DNA]</scope>
    <source>
        <strain evidence="2">NBRC 3271</strain>
    </source>
</reference>
<gene>
    <name evidence="1" type="ORF">GCM10010937_16510</name>
</gene>
<name>A0ABQ5WI39_GLUJA</name>
<evidence type="ECO:0000313" key="1">
    <source>
        <dbReference type="EMBL" id="GLQ59848.1"/>
    </source>
</evidence>